<sequence length="138" mass="15061">MVAGTAIVATRLLGLFLLASELGVDGLRIWLLGATASWDTTLVLLTAVCLIGAEIRCGFAVIRGLNWGRWGYVACQLAASLYLLLVSLGVVALDLFQIDGDSGAQVVHQLVLQKIPDVLVVLLLFLPRRSRRFFLRRK</sequence>
<keyword evidence="1" id="KW-0472">Membrane</keyword>
<evidence type="ECO:0000313" key="2">
    <source>
        <dbReference type="EMBL" id="KAA9001383.1"/>
    </source>
</evidence>
<dbReference type="Pfam" id="PF10767">
    <property type="entry name" value="YbjO_DH-like"/>
    <property type="match status" value="1"/>
</dbReference>
<protein>
    <submittedName>
        <fullName evidence="2">DUF2593 family protein</fullName>
    </submittedName>
</protein>
<feature type="transmembrane region" description="Helical" evidence="1">
    <location>
        <begin position="77"/>
        <end position="98"/>
    </location>
</feature>
<accession>A0A5J5G3Z6</accession>
<keyword evidence="1" id="KW-0812">Transmembrane</keyword>
<keyword evidence="1" id="KW-1133">Transmembrane helix</keyword>
<feature type="transmembrane region" description="Helical" evidence="1">
    <location>
        <begin position="110"/>
        <end position="127"/>
    </location>
</feature>
<evidence type="ECO:0000313" key="3">
    <source>
        <dbReference type="Proteomes" id="UP000335415"/>
    </source>
</evidence>
<organism evidence="2 3">
    <name type="scientific">Affinibrenneria salicis</name>
    <dbReference type="NCBI Taxonomy" id="2590031"/>
    <lineage>
        <taxon>Bacteria</taxon>
        <taxon>Pseudomonadati</taxon>
        <taxon>Pseudomonadota</taxon>
        <taxon>Gammaproteobacteria</taxon>
        <taxon>Enterobacterales</taxon>
        <taxon>Pectobacteriaceae</taxon>
        <taxon>Affinibrenneria</taxon>
    </lineage>
</organism>
<dbReference type="EMBL" id="VYKJ01000003">
    <property type="protein sequence ID" value="KAA9001383.1"/>
    <property type="molecule type" value="Genomic_DNA"/>
</dbReference>
<feature type="transmembrane region" description="Helical" evidence="1">
    <location>
        <begin position="42"/>
        <end position="65"/>
    </location>
</feature>
<reference evidence="2 3" key="1">
    <citation type="submission" date="2019-09" db="EMBL/GenBank/DDBJ databases">
        <authorList>
            <person name="Li Y."/>
        </authorList>
    </citation>
    <scope>NUCLEOTIDE SEQUENCE [LARGE SCALE GENOMIC DNA]</scope>
    <source>
        <strain evidence="2 3">L3-3HA</strain>
    </source>
</reference>
<comment type="caution">
    <text evidence="2">The sequence shown here is derived from an EMBL/GenBank/DDBJ whole genome shotgun (WGS) entry which is preliminary data.</text>
</comment>
<evidence type="ECO:0000256" key="1">
    <source>
        <dbReference type="SAM" id="Phobius"/>
    </source>
</evidence>
<proteinExistence type="predicted"/>
<gene>
    <name evidence="2" type="ORF">FJU30_07335</name>
</gene>
<keyword evidence="3" id="KW-1185">Reference proteome</keyword>
<dbReference type="AlphaFoldDB" id="A0A5J5G3Z6"/>
<dbReference type="Proteomes" id="UP000335415">
    <property type="component" value="Unassembled WGS sequence"/>
</dbReference>
<dbReference type="InterPro" id="IPR019703">
    <property type="entry name" value="YbjO_DH-like"/>
</dbReference>
<name>A0A5J5G3Z6_9GAMM</name>
<dbReference type="OrthoDB" id="6546659at2"/>